<accession>A0A1E3PA69</accession>
<dbReference type="RefSeq" id="XP_019041049.1">
    <property type="nucleotide sequence ID" value="XM_019182901.1"/>
</dbReference>
<feature type="region of interest" description="Disordered" evidence="1">
    <location>
        <begin position="58"/>
        <end position="89"/>
    </location>
</feature>
<organism evidence="2 3">
    <name type="scientific">Wickerhamomyces anomalus (strain ATCC 58044 / CBS 1984 / NCYC 433 / NRRL Y-366-8)</name>
    <name type="common">Yeast</name>
    <name type="synonym">Hansenula anomala</name>
    <dbReference type="NCBI Taxonomy" id="683960"/>
    <lineage>
        <taxon>Eukaryota</taxon>
        <taxon>Fungi</taxon>
        <taxon>Dikarya</taxon>
        <taxon>Ascomycota</taxon>
        <taxon>Saccharomycotina</taxon>
        <taxon>Saccharomycetes</taxon>
        <taxon>Phaffomycetales</taxon>
        <taxon>Wickerhamomycetaceae</taxon>
        <taxon>Wickerhamomyces</taxon>
    </lineage>
</organism>
<gene>
    <name evidence="2" type="ORF">WICANDRAFT_59918</name>
</gene>
<evidence type="ECO:0000313" key="2">
    <source>
        <dbReference type="EMBL" id="ODQ61842.1"/>
    </source>
</evidence>
<sequence length="89" mass="9781">MGLFDSVKNQVGEENFSKIQGALGGSGDKKSGEQTDYVKKAEGYIGEDRLKQIKDKVGEDNYKKGEDAIRKQFGGSSSEAEKKTEEMLN</sequence>
<dbReference type="Proteomes" id="UP000094112">
    <property type="component" value="Unassembled WGS sequence"/>
</dbReference>
<protein>
    <submittedName>
        <fullName evidence="2">Uncharacterized protein</fullName>
    </submittedName>
</protein>
<evidence type="ECO:0000256" key="1">
    <source>
        <dbReference type="SAM" id="MobiDB-lite"/>
    </source>
</evidence>
<evidence type="ECO:0000313" key="3">
    <source>
        <dbReference type="Proteomes" id="UP000094112"/>
    </source>
</evidence>
<proteinExistence type="predicted"/>
<dbReference type="OrthoDB" id="4070694at2759"/>
<reference evidence="2 3" key="1">
    <citation type="journal article" date="2016" name="Proc. Natl. Acad. Sci. U.S.A.">
        <title>Comparative genomics of biotechnologically important yeasts.</title>
        <authorList>
            <person name="Riley R."/>
            <person name="Haridas S."/>
            <person name="Wolfe K.H."/>
            <person name="Lopes M.R."/>
            <person name="Hittinger C.T."/>
            <person name="Goeker M."/>
            <person name="Salamov A.A."/>
            <person name="Wisecaver J.H."/>
            <person name="Long T.M."/>
            <person name="Calvey C.H."/>
            <person name="Aerts A.L."/>
            <person name="Barry K.W."/>
            <person name="Choi C."/>
            <person name="Clum A."/>
            <person name="Coughlan A.Y."/>
            <person name="Deshpande S."/>
            <person name="Douglass A.P."/>
            <person name="Hanson S.J."/>
            <person name="Klenk H.-P."/>
            <person name="LaButti K.M."/>
            <person name="Lapidus A."/>
            <person name="Lindquist E.A."/>
            <person name="Lipzen A.M."/>
            <person name="Meier-Kolthoff J.P."/>
            <person name="Ohm R.A."/>
            <person name="Otillar R.P."/>
            <person name="Pangilinan J.L."/>
            <person name="Peng Y."/>
            <person name="Rokas A."/>
            <person name="Rosa C.A."/>
            <person name="Scheuner C."/>
            <person name="Sibirny A.A."/>
            <person name="Slot J.C."/>
            <person name="Stielow J.B."/>
            <person name="Sun H."/>
            <person name="Kurtzman C.P."/>
            <person name="Blackwell M."/>
            <person name="Grigoriev I.V."/>
            <person name="Jeffries T.W."/>
        </authorList>
    </citation>
    <scope>NUCLEOTIDE SEQUENCE [LARGE SCALE GENOMIC DNA]</scope>
    <source>
        <strain evidence="3">ATCC 58044 / CBS 1984 / NCYC 433 / NRRL Y-366-8</strain>
    </source>
</reference>
<feature type="compositionally biased region" description="Basic and acidic residues" evidence="1">
    <location>
        <begin position="58"/>
        <end position="70"/>
    </location>
</feature>
<dbReference type="AlphaFoldDB" id="A0A1E3PA69"/>
<feature type="compositionally biased region" description="Basic and acidic residues" evidence="1">
    <location>
        <begin position="79"/>
        <end position="89"/>
    </location>
</feature>
<name>A0A1E3PA69_WICAA</name>
<dbReference type="GeneID" id="30200147"/>
<keyword evidence="3" id="KW-1185">Reference proteome</keyword>
<dbReference type="EMBL" id="KV454208">
    <property type="protein sequence ID" value="ODQ61842.1"/>
    <property type="molecule type" value="Genomic_DNA"/>
</dbReference>